<organism evidence="1 2">
    <name type="scientific">Meloidogyne enterolobii</name>
    <name type="common">Root-knot nematode worm</name>
    <name type="synonym">Meloidogyne mayaguensis</name>
    <dbReference type="NCBI Taxonomy" id="390850"/>
    <lineage>
        <taxon>Eukaryota</taxon>
        <taxon>Metazoa</taxon>
        <taxon>Ecdysozoa</taxon>
        <taxon>Nematoda</taxon>
        <taxon>Chromadorea</taxon>
        <taxon>Rhabditida</taxon>
        <taxon>Tylenchina</taxon>
        <taxon>Tylenchomorpha</taxon>
        <taxon>Tylenchoidea</taxon>
        <taxon>Meloidogynidae</taxon>
        <taxon>Meloidogyninae</taxon>
        <taxon>Meloidogyne</taxon>
    </lineage>
</organism>
<accession>A0ACB0YVI1</accession>
<keyword evidence="2" id="KW-1185">Reference proteome</keyword>
<evidence type="ECO:0000313" key="1">
    <source>
        <dbReference type="EMBL" id="CAK5063825.1"/>
    </source>
</evidence>
<sequence length="360" mass="39860">MKQRQKTPKTTTKTSKNSPIKNNNLSPANVAASEENNSTIKQITNFTEQISEKMLRLQPKHQKVNESLRAIRSQGVRLLGPGSKISQNSKAKLIALYQTAQKQCVSEHSTIMQLLDNIQTVRQLRLKQRMADKLSRGSLMILLAQHAATLPLYVGYIEGHPPPLVGAIPRLNGEPINVGHFVAAFSEDIWILGEVKAHLPTDYGLEYSIRDIDDEVEEEGGMVAGTSSTTNNTTLTTNNEKLLTVDSNKVIALPHYRADPRRHAHALFPKGAIVLALYPQTTCFYKGIVETPPSGPNDDYLIAFEDSTFSTGYSPTLPVPQFYVLTFRDVSSSTICAYFNKNKRKTLSPETKETSSTSST</sequence>
<proteinExistence type="predicted"/>
<dbReference type="EMBL" id="CAVMJV010000019">
    <property type="protein sequence ID" value="CAK5063825.1"/>
    <property type="molecule type" value="Genomic_DNA"/>
</dbReference>
<gene>
    <name evidence="1" type="ORF">MENTE1834_LOCUS16852</name>
</gene>
<name>A0ACB0YVI1_MELEN</name>
<protein>
    <submittedName>
        <fullName evidence="1">Uncharacterized protein</fullName>
    </submittedName>
</protein>
<evidence type="ECO:0000313" key="2">
    <source>
        <dbReference type="Proteomes" id="UP001497535"/>
    </source>
</evidence>
<reference evidence="1" key="1">
    <citation type="submission" date="2023-11" db="EMBL/GenBank/DDBJ databases">
        <authorList>
            <person name="Poullet M."/>
        </authorList>
    </citation>
    <scope>NUCLEOTIDE SEQUENCE</scope>
    <source>
        <strain evidence="1">E1834</strain>
    </source>
</reference>
<dbReference type="Proteomes" id="UP001497535">
    <property type="component" value="Unassembled WGS sequence"/>
</dbReference>
<comment type="caution">
    <text evidence="1">The sequence shown here is derived from an EMBL/GenBank/DDBJ whole genome shotgun (WGS) entry which is preliminary data.</text>
</comment>